<dbReference type="Gene3D" id="2.60.120.10">
    <property type="entry name" value="Jelly Rolls"/>
    <property type="match status" value="1"/>
</dbReference>
<dbReference type="InterPro" id="IPR011051">
    <property type="entry name" value="RmlC_Cupin_sf"/>
</dbReference>
<feature type="region of interest" description="Disordered" evidence="1">
    <location>
        <begin position="29"/>
        <end position="62"/>
    </location>
</feature>
<dbReference type="InterPro" id="IPR014710">
    <property type="entry name" value="RmlC-like_jellyroll"/>
</dbReference>
<gene>
    <name evidence="3" type="ORF">POL58_36040</name>
</gene>
<name>A0ABT5BJV7_9BACT</name>
<dbReference type="Proteomes" id="UP001217838">
    <property type="component" value="Unassembled WGS sequence"/>
</dbReference>
<dbReference type="EMBL" id="JAQNDN010000022">
    <property type="protein sequence ID" value="MDC0673221.1"/>
    <property type="molecule type" value="Genomic_DNA"/>
</dbReference>
<dbReference type="PROSITE" id="PS51257">
    <property type="entry name" value="PROKAR_LIPOPROTEIN"/>
    <property type="match status" value="1"/>
</dbReference>
<protein>
    <submittedName>
        <fullName evidence="3">Cupin domain-containing protein</fullName>
    </submittedName>
</protein>
<dbReference type="InterPro" id="IPR013096">
    <property type="entry name" value="Cupin_2"/>
</dbReference>
<accession>A0ABT5BJV7</accession>
<evidence type="ECO:0000313" key="4">
    <source>
        <dbReference type="Proteomes" id="UP001217838"/>
    </source>
</evidence>
<dbReference type="Pfam" id="PF07883">
    <property type="entry name" value="Cupin_2"/>
    <property type="match status" value="1"/>
</dbReference>
<evidence type="ECO:0000259" key="2">
    <source>
        <dbReference type="Pfam" id="PF07883"/>
    </source>
</evidence>
<comment type="caution">
    <text evidence="3">The sequence shown here is derived from an EMBL/GenBank/DDBJ whole genome shotgun (WGS) entry which is preliminary data.</text>
</comment>
<keyword evidence="4" id="KW-1185">Reference proteome</keyword>
<sequence length="184" mass="19309">MSRAGFAILFSIVATAGCERAPEPVKVETRSEVAKAEPGKKKDTKVETKVVEGKAADAPKPSMPAAVTSLAQAEHRQKGGGAAQIWALARGQNAFLGKLEMAPGGKVPEHRDPTEEYIHILSGAGKFTIDGQSHEVGPGTTIYMPPGALVSFENGPEPLVAIQVFAGPEPAAKYDAWERVPASP</sequence>
<reference evidence="3 4" key="1">
    <citation type="submission" date="2022-11" db="EMBL/GenBank/DDBJ databases">
        <title>Minimal conservation of predation-associated metabolite biosynthetic gene clusters underscores biosynthetic potential of Myxococcota including descriptions for ten novel species: Archangium lansinium sp. nov., Myxococcus landrumus sp. nov., Nannocystis bai.</title>
        <authorList>
            <person name="Ahearne A."/>
            <person name="Stevens C."/>
            <person name="Dowd S."/>
        </authorList>
    </citation>
    <scope>NUCLEOTIDE SEQUENCE [LARGE SCALE GENOMIC DNA]</scope>
    <source>
        <strain evidence="3 4">NCELM</strain>
    </source>
</reference>
<dbReference type="RefSeq" id="WP_272005918.1">
    <property type="nucleotide sequence ID" value="NZ_JAQNDN010000022.1"/>
</dbReference>
<organism evidence="3 4">
    <name type="scientific">Nannocystis radixulma</name>
    <dbReference type="NCBI Taxonomy" id="2995305"/>
    <lineage>
        <taxon>Bacteria</taxon>
        <taxon>Pseudomonadati</taxon>
        <taxon>Myxococcota</taxon>
        <taxon>Polyangia</taxon>
        <taxon>Nannocystales</taxon>
        <taxon>Nannocystaceae</taxon>
        <taxon>Nannocystis</taxon>
    </lineage>
</organism>
<feature type="domain" description="Cupin type-2" evidence="2">
    <location>
        <begin position="99"/>
        <end position="163"/>
    </location>
</feature>
<dbReference type="SUPFAM" id="SSF51182">
    <property type="entry name" value="RmlC-like cupins"/>
    <property type="match status" value="1"/>
</dbReference>
<proteinExistence type="predicted"/>
<evidence type="ECO:0000313" key="3">
    <source>
        <dbReference type="EMBL" id="MDC0673221.1"/>
    </source>
</evidence>
<evidence type="ECO:0000256" key="1">
    <source>
        <dbReference type="SAM" id="MobiDB-lite"/>
    </source>
</evidence>
<feature type="compositionally biased region" description="Basic and acidic residues" evidence="1">
    <location>
        <begin position="29"/>
        <end position="57"/>
    </location>
</feature>